<evidence type="ECO:0000256" key="6">
    <source>
        <dbReference type="ARBA" id="ARBA00051988"/>
    </source>
</evidence>
<sequence>MFSFILIEILSYYYYDQVLTIMAARLFTLIQCETKLCSLVGNKYSPKLLACGFQVPISQRFFQQHLSHTDIVPVRTMKIYTKTGDKGTSSLYTGERRMKFDIRFEALGTIDELSSSIGVALAFAEEKDHTFVNELVKVQCILQDIGSFIATPSASARESHQNNLHFDHDNTTELEQAIDKMTEELPPLKNFILPSGGKTSSSLHFCRAVCRRAERQLAQLRQSEDMDSSVYQYINRLSDYLVTVARYACMKEGQHEHIYRKV</sequence>
<dbReference type="PANTHER" id="PTHR12213:SF0">
    <property type="entry name" value="CORRINOID ADENOSYLTRANSFERASE MMAB"/>
    <property type="match status" value="1"/>
</dbReference>
<dbReference type="FunFam" id="1.20.1200.10:FF:000001">
    <property type="entry name" value="Cob(I)yrinic acid a,c-diamide adenosyltransferase"/>
    <property type="match status" value="1"/>
</dbReference>
<dbReference type="PANTHER" id="PTHR12213">
    <property type="entry name" value="CORRINOID ADENOSYLTRANSFERASE"/>
    <property type="match status" value="1"/>
</dbReference>
<dbReference type="InterPro" id="IPR016030">
    <property type="entry name" value="CblAdoTrfase-like"/>
</dbReference>
<dbReference type="EMBL" id="VXIV02001775">
    <property type="protein sequence ID" value="KAF6029928.1"/>
    <property type="molecule type" value="Genomic_DNA"/>
</dbReference>
<dbReference type="Proteomes" id="UP000593567">
    <property type="component" value="Unassembled WGS sequence"/>
</dbReference>
<evidence type="ECO:0000256" key="9">
    <source>
        <dbReference type="ARBA" id="ARBA00075216"/>
    </source>
</evidence>
<comment type="similarity">
    <text evidence="1 10">Belongs to the Cob(I)alamin adenosyltransferase family.</text>
</comment>
<dbReference type="OrthoDB" id="549173at2759"/>
<keyword evidence="4 10" id="KW-0547">Nucleotide-binding</keyword>
<reference evidence="12" key="1">
    <citation type="submission" date="2020-06" db="EMBL/GenBank/DDBJ databases">
        <title>Draft genome of Bugula neritina, a colonial animal packing powerful symbionts and potential medicines.</title>
        <authorList>
            <person name="Rayko M."/>
        </authorList>
    </citation>
    <scope>NUCLEOTIDE SEQUENCE [LARGE SCALE GENOMIC DNA]</scope>
    <source>
        <strain evidence="12">Kwan_BN1</strain>
    </source>
</reference>
<evidence type="ECO:0000313" key="12">
    <source>
        <dbReference type="EMBL" id="KAF6029928.1"/>
    </source>
</evidence>
<comment type="function">
    <text evidence="7">Converts cob(I)alamin to adenosylcobalamin (adenosylcob(III)alamin), a coenzyme for methylmalonyl-CoA mutase, therefore participates in the final step of the vitamin B12 conversion. Generates adenosylcobalamin (AdoCbl) and directly delivers the cofactor to MUT in a transfer that is stimulated by ATP-binding to MMAB and gated by MMAA.</text>
</comment>
<evidence type="ECO:0000256" key="7">
    <source>
        <dbReference type="ARBA" id="ARBA00056747"/>
    </source>
</evidence>
<comment type="catalytic activity">
    <reaction evidence="6">
        <text>cob(I)alamin-[corrinoid adenosyltransferase] + ATP = apo-[corrinoid adenosyltransferase] + adenosylcob(III)alamin + triphosphate</text>
        <dbReference type="Rhea" id="RHEA:56796"/>
        <dbReference type="Rhea" id="RHEA-COMP:14743"/>
        <dbReference type="Rhea" id="RHEA-COMP:14744"/>
        <dbReference type="ChEBI" id="CHEBI:18036"/>
        <dbReference type="ChEBI" id="CHEBI:18408"/>
        <dbReference type="ChEBI" id="CHEBI:30616"/>
        <dbReference type="ChEBI" id="CHEBI:60488"/>
        <dbReference type="ChEBI" id="CHEBI:83228"/>
    </reaction>
    <physiologicalReaction direction="left-to-right" evidence="6">
        <dbReference type="Rhea" id="RHEA:56797"/>
    </physiologicalReaction>
</comment>
<evidence type="ECO:0000256" key="4">
    <source>
        <dbReference type="ARBA" id="ARBA00022741"/>
    </source>
</evidence>
<dbReference type="SUPFAM" id="SSF89028">
    <property type="entry name" value="Cobalamin adenosyltransferase-like"/>
    <property type="match status" value="1"/>
</dbReference>
<keyword evidence="5 10" id="KW-0067">ATP-binding</keyword>
<feature type="domain" description="Cobalamin adenosyltransferase-like" evidence="11">
    <location>
        <begin position="79"/>
        <end position="248"/>
    </location>
</feature>
<evidence type="ECO:0000259" key="11">
    <source>
        <dbReference type="Pfam" id="PF01923"/>
    </source>
</evidence>
<comment type="subunit">
    <text evidence="2">Homotrimer.</text>
</comment>
<dbReference type="GO" id="GO:0008817">
    <property type="term" value="F:corrinoid adenosyltransferase activity"/>
    <property type="evidence" value="ECO:0007669"/>
    <property type="project" value="UniProtKB-ARBA"/>
</dbReference>
<dbReference type="GO" id="GO:0005524">
    <property type="term" value="F:ATP binding"/>
    <property type="evidence" value="ECO:0007669"/>
    <property type="project" value="UniProtKB-UniRule"/>
</dbReference>
<evidence type="ECO:0000256" key="2">
    <source>
        <dbReference type="ARBA" id="ARBA00011233"/>
    </source>
</evidence>
<evidence type="ECO:0000313" key="13">
    <source>
        <dbReference type="Proteomes" id="UP000593567"/>
    </source>
</evidence>
<evidence type="ECO:0000256" key="5">
    <source>
        <dbReference type="ARBA" id="ARBA00022840"/>
    </source>
</evidence>
<name>A0A7J7JX70_BUGNE</name>
<gene>
    <name evidence="12" type="ORF">EB796_011758</name>
</gene>
<evidence type="ECO:0000256" key="3">
    <source>
        <dbReference type="ARBA" id="ARBA00022679"/>
    </source>
</evidence>
<evidence type="ECO:0000256" key="8">
    <source>
        <dbReference type="ARBA" id="ARBA00071654"/>
    </source>
</evidence>
<keyword evidence="3 10" id="KW-0808">Transferase</keyword>
<proteinExistence type="inferred from homology"/>
<accession>A0A7J7JX70</accession>
<protein>
    <recommendedName>
        <fullName evidence="8">Corrinoid adenosyltransferase MMAB</fullName>
    </recommendedName>
    <alternativeName>
        <fullName evidence="9">ATP:co(I)rrinoid adenosyltransferase MMAB</fullName>
    </alternativeName>
</protein>
<dbReference type="NCBIfam" id="TIGR00636">
    <property type="entry name" value="PduO_Nterm"/>
    <property type="match status" value="1"/>
</dbReference>
<evidence type="ECO:0000256" key="1">
    <source>
        <dbReference type="ARBA" id="ARBA00007487"/>
    </source>
</evidence>
<dbReference type="InterPro" id="IPR029499">
    <property type="entry name" value="PduO-typ"/>
</dbReference>
<comment type="caution">
    <text evidence="12">The sequence shown here is derived from an EMBL/GenBank/DDBJ whole genome shotgun (WGS) entry which is preliminary data.</text>
</comment>
<dbReference type="GO" id="GO:0009235">
    <property type="term" value="P:cobalamin metabolic process"/>
    <property type="evidence" value="ECO:0007669"/>
    <property type="project" value="UniProtKB-ARBA"/>
</dbReference>
<keyword evidence="13" id="KW-1185">Reference proteome</keyword>
<dbReference type="InterPro" id="IPR036451">
    <property type="entry name" value="CblAdoTrfase-like_sf"/>
</dbReference>
<dbReference type="Gene3D" id="1.20.1200.10">
    <property type="entry name" value="Cobalamin adenosyltransferase-like"/>
    <property type="match status" value="1"/>
</dbReference>
<dbReference type="Pfam" id="PF01923">
    <property type="entry name" value="Cob_adeno_trans"/>
    <property type="match status" value="1"/>
</dbReference>
<evidence type="ECO:0000256" key="10">
    <source>
        <dbReference type="RuleBase" id="RU366026"/>
    </source>
</evidence>
<dbReference type="AlphaFoldDB" id="A0A7J7JX70"/>
<organism evidence="12 13">
    <name type="scientific">Bugula neritina</name>
    <name type="common">Brown bryozoan</name>
    <name type="synonym">Sertularia neritina</name>
    <dbReference type="NCBI Taxonomy" id="10212"/>
    <lineage>
        <taxon>Eukaryota</taxon>
        <taxon>Metazoa</taxon>
        <taxon>Spiralia</taxon>
        <taxon>Lophotrochozoa</taxon>
        <taxon>Bryozoa</taxon>
        <taxon>Gymnolaemata</taxon>
        <taxon>Cheilostomatida</taxon>
        <taxon>Flustrina</taxon>
        <taxon>Buguloidea</taxon>
        <taxon>Bugulidae</taxon>
        <taxon>Bugula</taxon>
    </lineage>
</organism>